<organism evidence="1 2">
    <name type="scientific">Coemansia furcata</name>
    <dbReference type="NCBI Taxonomy" id="417177"/>
    <lineage>
        <taxon>Eukaryota</taxon>
        <taxon>Fungi</taxon>
        <taxon>Fungi incertae sedis</taxon>
        <taxon>Zoopagomycota</taxon>
        <taxon>Kickxellomycotina</taxon>
        <taxon>Kickxellomycetes</taxon>
        <taxon>Kickxellales</taxon>
        <taxon>Kickxellaceae</taxon>
        <taxon>Coemansia</taxon>
    </lineage>
</organism>
<gene>
    <name evidence="1" type="ORF">H4S07_004102</name>
</gene>
<reference evidence="1" key="1">
    <citation type="submission" date="2022-07" db="EMBL/GenBank/DDBJ databases">
        <title>Phylogenomic reconstructions and comparative analyses of Kickxellomycotina fungi.</title>
        <authorList>
            <person name="Reynolds N.K."/>
            <person name="Stajich J.E."/>
            <person name="Barry K."/>
            <person name="Grigoriev I.V."/>
            <person name="Crous P."/>
            <person name="Smith M.E."/>
        </authorList>
    </citation>
    <scope>NUCLEOTIDE SEQUENCE</scope>
    <source>
        <strain evidence="1">CBS 102833</strain>
    </source>
</reference>
<name>A0ACC1LC42_9FUNG</name>
<comment type="caution">
    <text evidence="1">The sequence shown here is derived from an EMBL/GenBank/DDBJ whole genome shotgun (WGS) entry which is preliminary data.</text>
</comment>
<dbReference type="Proteomes" id="UP001140096">
    <property type="component" value="Unassembled WGS sequence"/>
</dbReference>
<evidence type="ECO:0000313" key="1">
    <source>
        <dbReference type="EMBL" id="KAJ2805071.1"/>
    </source>
</evidence>
<protein>
    <submittedName>
        <fullName evidence="1">Uncharacterized protein</fullName>
    </submittedName>
</protein>
<keyword evidence="2" id="KW-1185">Reference proteome</keyword>
<dbReference type="EMBL" id="JANBUP010001536">
    <property type="protein sequence ID" value="KAJ2805071.1"/>
    <property type="molecule type" value="Genomic_DNA"/>
</dbReference>
<proteinExistence type="predicted"/>
<accession>A0ACC1LC42</accession>
<sequence length="252" mass="26172">MRTCALIFLAAVATSAAPLAVRQLVVGQSGAESKSVNGSTALSNPVINGGVLTEGSIDTTTSLDGAIISNPTGNTLTTVNDNTDFHDNIVTNPNINSAANTVGRVVVGNDNQVFRGNTQQGPSDIIFKRQAPRGVTSVNAPTAMNDPKVNTGVMNEGLTDANLSFDGASVVNPVGNSLTQVNDNTDISDNAFVDPNWNTVSNNNGPSVAGNNNVFVPINNEGMIVNLDPGFLAAQREQQQALIGHFVRPGLF</sequence>
<evidence type="ECO:0000313" key="2">
    <source>
        <dbReference type="Proteomes" id="UP001140096"/>
    </source>
</evidence>